<evidence type="ECO:0000256" key="1">
    <source>
        <dbReference type="SAM" id="MobiDB-lite"/>
    </source>
</evidence>
<feature type="compositionally biased region" description="Polar residues" evidence="1">
    <location>
        <begin position="178"/>
        <end position="188"/>
    </location>
</feature>
<accession>A0A915CV37</accession>
<dbReference type="SUPFAM" id="SSF63748">
    <property type="entry name" value="Tudor/PWWP/MBT"/>
    <property type="match status" value="1"/>
</dbReference>
<protein>
    <submittedName>
        <fullName evidence="3">Uncharacterized protein</fullName>
    </submittedName>
</protein>
<dbReference type="AlphaFoldDB" id="A0A915CV37"/>
<evidence type="ECO:0000313" key="2">
    <source>
        <dbReference type="Proteomes" id="UP000887574"/>
    </source>
</evidence>
<reference evidence="3" key="1">
    <citation type="submission" date="2022-11" db="UniProtKB">
        <authorList>
            <consortium name="WormBaseParasite"/>
        </authorList>
    </citation>
    <scope>IDENTIFICATION</scope>
</reference>
<dbReference type="Proteomes" id="UP000887574">
    <property type="component" value="Unplaced"/>
</dbReference>
<dbReference type="Gene3D" id="2.30.30.140">
    <property type="match status" value="1"/>
</dbReference>
<dbReference type="WBParaSite" id="jg12548">
    <property type="protein sequence ID" value="jg12548"/>
    <property type="gene ID" value="jg12548"/>
</dbReference>
<organism evidence="2 3">
    <name type="scientific">Ditylenchus dipsaci</name>
    <dbReference type="NCBI Taxonomy" id="166011"/>
    <lineage>
        <taxon>Eukaryota</taxon>
        <taxon>Metazoa</taxon>
        <taxon>Ecdysozoa</taxon>
        <taxon>Nematoda</taxon>
        <taxon>Chromadorea</taxon>
        <taxon>Rhabditida</taxon>
        <taxon>Tylenchina</taxon>
        <taxon>Tylenchomorpha</taxon>
        <taxon>Sphaerularioidea</taxon>
        <taxon>Anguinidae</taxon>
        <taxon>Anguininae</taxon>
        <taxon>Ditylenchus</taxon>
    </lineage>
</organism>
<feature type="region of interest" description="Disordered" evidence="1">
    <location>
        <begin position="167"/>
        <end position="188"/>
    </location>
</feature>
<evidence type="ECO:0000313" key="3">
    <source>
        <dbReference type="WBParaSite" id="jg12548"/>
    </source>
</evidence>
<sequence length="279" mass="31158">MQAQQSKNMSSQHSAAAFLYHSYSGVKKSEPQHQDYQQQIFYNHFFPPLPSQVSQQAGVKKKNQCQYNQQWAMCNFVESFPSPQITSREAETMFQASQASFHNRSSTISDMGKWIVREKPKLKKKVIPRSTPAFPFICYQQYRLNQLSNLQPTPMMVVNPDGTFGMMSSSRKSAESPDLSSHTLSSVATTQPASSLESCSKLSVKSEPANFSSSTVSAFAREKKSSSGWKVGDKIMAPFTDGKLYSARLEGFGPADLCSVFYFAFDHRSFVPLGAIKNC</sequence>
<keyword evidence="2" id="KW-1185">Reference proteome</keyword>
<name>A0A915CV37_9BILA</name>
<proteinExistence type="predicted"/>